<sequence>MQPLHFPSLTNSLSLASLTQPSRLSNNLICILTKRRDLHVMRLSCTAPQGRICSISRPSSMSTATSFHPIRAGFPSYAPIPHEVEQQPIQHALGTGTGHCCFGSATDASCAFGPFRPAARVTTYMCVACTPESWLHAWRITQTYFRAPCDPGVGLLES</sequence>
<accession>A0A177D8C0</accession>
<evidence type="ECO:0000313" key="2">
    <source>
        <dbReference type="Proteomes" id="UP000077248"/>
    </source>
</evidence>
<organism evidence="1 2">
    <name type="scientific">Alternaria alternata</name>
    <name type="common">Alternaria rot fungus</name>
    <name type="synonym">Torula alternata</name>
    <dbReference type="NCBI Taxonomy" id="5599"/>
    <lineage>
        <taxon>Eukaryota</taxon>
        <taxon>Fungi</taxon>
        <taxon>Dikarya</taxon>
        <taxon>Ascomycota</taxon>
        <taxon>Pezizomycotina</taxon>
        <taxon>Dothideomycetes</taxon>
        <taxon>Pleosporomycetidae</taxon>
        <taxon>Pleosporales</taxon>
        <taxon>Pleosporineae</taxon>
        <taxon>Pleosporaceae</taxon>
        <taxon>Alternaria</taxon>
        <taxon>Alternaria sect. Alternaria</taxon>
        <taxon>Alternaria alternata complex</taxon>
    </lineage>
</organism>
<dbReference type="EMBL" id="KV441493">
    <property type="protein sequence ID" value="OAG15547.1"/>
    <property type="molecule type" value="Genomic_DNA"/>
</dbReference>
<proteinExistence type="predicted"/>
<gene>
    <name evidence="1" type="ORF">CC77DRAFT_449905</name>
</gene>
<dbReference type="Proteomes" id="UP000077248">
    <property type="component" value="Unassembled WGS sequence"/>
</dbReference>
<name>A0A177D8C0_ALTAL</name>
<protein>
    <submittedName>
        <fullName evidence="1">Uncharacterized protein</fullName>
    </submittedName>
</protein>
<reference evidence="1 2" key="1">
    <citation type="submission" date="2016-05" db="EMBL/GenBank/DDBJ databases">
        <title>Comparative analysis of secretome profiles of manganese(II)-oxidizing ascomycete fungi.</title>
        <authorList>
            <consortium name="DOE Joint Genome Institute"/>
            <person name="Zeiner C.A."/>
            <person name="Purvine S.O."/>
            <person name="Zink E.M."/>
            <person name="Wu S."/>
            <person name="Pasa-Tolic L."/>
            <person name="Chaput D.L."/>
            <person name="Haridas S."/>
            <person name="Grigoriev I.V."/>
            <person name="Santelli C.M."/>
            <person name="Hansel C.M."/>
        </authorList>
    </citation>
    <scope>NUCLEOTIDE SEQUENCE [LARGE SCALE GENOMIC DNA]</scope>
    <source>
        <strain evidence="1 2">SRC1lrK2f</strain>
    </source>
</reference>
<dbReference type="VEuPathDB" id="FungiDB:CC77DRAFT_449905"/>
<dbReference type="AlphaFoldDB" id="A0A177D8C0"/>
<dbReference type="RefSeq" id="XP_018380968.1">
    <property type="nucleotide sequence ID" value="XM_018531732.1"/>
</dbReference>
<dbReference type="KEGG" id="aalt:CC77DRAFT_449905"/>
<keyword evidence="2" id="KW-1185">Reference proteome</keyword>
<dbReference type="GeneID" id="29117326"/>
<evidence type="ECO:0000313" key="1">
    <source>
        <dbReference type="EMBL" id="OAG15547.1"/>
    </source>
</evidence>